<dbReference type="PANTHER" id="PTHR30288">
    <property type="entry name" value="FLAGELLAR CAP/ASSEMBLY PROTEIN FLID"/>
    <property type="match status" value="1"/>
</dbReference>
<reference evidence="11" key="1">
    <citation type="journal article" date="2019" name="Int. J. Syst. Evol. Microbiol.">
        <title>The Global Catalogue of Microorganisms (GCM) 10K type strain sequencing project: providing services to taxonomists for standard genome sequencing and annotation.</title>
        <authorList>
            <consortium name="The Broad Institute Genomics Platform"/>
            <consortium name="The Broad Institute Genome Sequencing Center for Infectious Disease"/>
            <person name="Wu L."/>
            <person name="Ma J."/>
        </authorList>
    </citation>
    <scope>NUCLEOTIDE SEQUENCE [LARGE SCALE GENOMIC DNA]</scope>
    <source>
        <strain evidence="11">KCTC 42424</strain>
    </source>
</reference>
<feature type="domain" description="Flagellar hook-associated protein 2 C-terminal" evidence="9">
    <location>
        <begin position="242"/>
        <end position="405"/>
    </location>
</feature>
<evidence type="ECO:0000256" key="1">
    <source>
        <dbReference type="ARBA" id="ARBA00004365"/>
    </source>
</evidence>
<proteinExistence type="inferred from homology"/>
<comment type="subcellular location">
    <subcellularLocation>
        <location evidence="1">Bacterial flagellum</location>
    </subcellularLocation>
</comment>
<sequence length="1316" mass="135473">MAAIESLGLGSGVLTNDLVDKIIGAEREASELRLDREEKIVDAKITAYGEIQSLADKLKAAAGALASPSESGSTVATSSDESILTATGSALADTGSYNIEVLNTAKSHSLVTGAYSSYDEIIGTGEIRISFGDISYDGSGNFVSQDVNPDKGGDPIVIDSSNQTLSGIRDAINNANIGAKANIINDGSGYRLVISSSDTGASSAMRIETFDSDGNLATSGLSAIAYNENQNGAGALEETARGEDAQLRVNGLTITRDSNTVDEVVPGVSLNLKSADVGKQVTVSVQPDTEAIQENIQAFVDAYNEFKKFTDDLTSYDSESEQAGLLLGDATIRTIQQQVRSLISQPISGLVGTQYRSLTELGVNTDRNNDFLLDFDTSVFTKALSEEPETIVSILAKSGSTSDSQITYVNDSINTQSGSYGVEITQLATQAVYQGGSVSALDFSSPVVIDENNDGFTINVDGTNEVISLTHGSYSSGDELAKQIALQINSNPTFKNSFSSVSVDFDASAKSFSITSNKYGSDSRISFTSVDSNTANTLGFNILGKGTFDGVELTTINADAFVGKGASTQPGTLTLDDTQGIDFSTDNATFSLDIGGGPIAVTVNQNAAGNDLNSDGVIGDRGDTLQAIQTAIDATALNGAVEAGFDDNGYLIFTTTAVGAAQSIEISAAGSSVNDIALGLDATQGAQSNGSDPGITFASPVAFNMDIDGVSTSAKVSVPAGTYLSGADMAAAIQTAIANQLSSDANFSTVVSGAESSTSSRDISTNIDFTSANAGFTLNVSGVEKEVVVNTDSGDNVADVQAALDSAFGAGVVTASADGTGLKLTSVATGHEEYLEVSSDGRGATTSAGAVIAGGIDFSGGNNATFTLNIAGVDINVDVDGDGTAGSNDKNSTLTVVQQALDSALVASGQFKAGDVVAKLDDSDQIYFETVAKDGTKTAATFGASAAIEVKNLAGTAAANLGLVAETQSNGYDAMGFDDTRRYGYDLDPTVTYNYDPETDLGSFDINIGGNATAVSFSDLDVEAITIFGLRDAASYSPQAATGTDVAGKINGVEAKGKGQFLTAQNGNQAATNGFYIANPAADFSTPVILDATNNTFTIEVDGVEAEITLNQPAVYNSGATLAAALQEAINTNATLKDAGKQVQVEYNDDPASFAYQKFGIISASKGGDSSVTMKEVPAAASTTFGFIAGQADGEAGKAKEGEIDDASGIRLKVSGGALGDRGTVSYVTGFGDQLNDILSGILDFKNGSITNKQSALDTEKEDLLADRERLDARLAAQEARLKSQFLFNDAIIQKLNSTGDFIKQQFEAMAAAQKG</sequence>
<evidence type="ECO:0000256" key="4">
    <source>
        <dbReference type="ARBA" id="ARBA00023054"/>
    </source>
</evidence>
<evidence type="ECO:0000256" key="3">
    <source>
        <dbReference type="ARBA" id="ARBA00011255"/>
    </source>
</evidence>
<feature type="domain" description="Flagellar hook-associated protein 2 C-terminal" evidence="9">
    <location>
        <begin position="1228"/>
        <end position="1298"/>
    </location>
</feature>
<evidence type="ECO:0000259" key="9">
    <source>
        <dbReference type="Pfam" id="PF07195"/>
    </source>
</evidence>
<dbReference type="PANTHER" id="PTHR30288:SF0">
    <property type="entry name" value="FLAGELLAR HOOK-ASSOCIATED PROTEIN 2"/>
    <property type="match status" value="1"/>
</dbReference>
<dbReference type="InterPro" id="IPR010809">
    <property type="entry name" value="FliD_C"/>
</dbReference>
<keyword evidence="5" id="KW-0975">Bacterial flagellum</keyword>
<evidence type="ECO:0000256" key="5">
    <source>
        <dbReference type="ARBA" id="ARBA00023143"/>
    </source>
</evidence>
<accession>A0ABV7VNT9</accession>
<dbReference type="Pfam" id="PF07195">
    <property type="entry name" value="FliD_C"/>
    <property type="match status" value="2"/>
</dbReference>
<evidence type="ECO:0000259" key="8">
    <source>
        <dbReference type="Pfam" id="PF02465"/>
    </source>
</evidence>
<dbReference type="InterPro" id="IPR040026">
    <property type="entry name" value="FliD"/>
</dbReference>
<evidence type="ECO:0000256" key="7">
    <source>
        <dbReference type="ARBA" id="ARBA00033192"/>
    </source>
</evidence>
<dbReference type="Proteomes" id="UP001595722">
    <property type="component" value="Unassembled WGS sequence"/>
</dbReference>
<keyword evidence="10" id="KW-0969">Cilium</keyword>
<evidence type="ECO:0000313" key="10">
    <source>
        <dbReference type="EMBL" id="MFC3678874.1"/>
    </source>
</evidence>
<keyword evidence="10" id="KW-0966">Cell projection</keyword>
<keyword evidence="11" id="KW-1185">Reference proteome</keyword>
<comment type="subunit">
    <text evidence="3">Homopentamer.</text>
</comment>
<evidence type="ECO:0000313" key="11">
    <source>
        <dbReference type="Proteomes" id="UP001595722"/>
    </source>
</evidence>
<keyword evidence="10" id="KW-0282">Flagellum</keyword>
<dbReference type="RefSeq" id="WP_376864419.1">
    <property type="nucleotide sequence ID" value="NZ_JBHRYB010000001.1"/>
</dbReference>
<organism evidence="10 11">
    <name type="scientific">Bacterioplanoides pacificum</name>
    <dbReference type="NCBI Taxonomy" id="1171596"/>
    <lineage>
        <taxon>Bacteria</taxon>
        <taxon>Pseudomonadati</taxon>
        <taxon>Pseudomonadota</taxon>
        <taxon>Gammaproteobacteria</taxon>
        <taxon>Oceanospirillales</taxon>
        <taxon>Oceanospirillaceae</taxon>
        <taxon>Bacterioplanoides</taxon>
    </lineage>
</organism>
<dbReference type="EMBL" id="JBHRYB010000001">
    <property type="protein sequence ID" value="MFC3678874.1"/>
    <property type="molecule type" value="Genomic_DNA"/>
</dbReference>
<evidence type="ECO:0000256" key="2">
    <source>
        <dbReference type="ARBA" id="ARBA00009764"/>
    </source>
</evidence>
<evidence type="ECO:0000256" key="6">
    <source>
        <dbReference type="ARBA" id="ARBA00033074"/>
    </source>
</evidence>
<comment type="caution">
    <text evidence="10">The sequence shown here is derived from an EMBL/GenBank/DDBJ whole genome shotgun (WGS) entry which is preliminary data.</text>
</comment>
<feature type="domain" description="Flagellar hook-associated protein 2 N-terminal" evidence="8">
    <location>
        <begin position="11"/>
        <end position="108"/>
    </location>
</feature>
<comment type="similarity">
    <text evidence="2">Belongs to the FliD family.</text>
</comment>
<keyword evidence="4" id="KW-0175">Coiled coil</keyword>
<protein>
    <recommendedName>
        <fullName evidence="7">Filament cap protein</fullName>
    </recommendedName>
    <alternativeName>
        <fullName evidence="6">Flagellar cap protein</fullName>
    </alternativeName>
</protein>
<name>A0ABV7VNT9_9GAMM</name>
<dbReference type="Pfam" id="PF02465">
    <property type="entry name" value="FliD_N"/>
    <property type="match status" value="1"/>
</dbReference>
<gene>
    <name evidence="10" type="primary">fliD</name>
    <name evidence="10" type="ORF">ACFOMG_01950</name>
</gene>
<dbReference type="InterPro" id="IPR003481">
    <property type="entry name" value="FliD_N"/>
</dbReference>